<dbReference type="CDD" id="cd09272">
    <property type="entry name" value="RNase_HI_RT_Ty1"/>
    <property type="match status" value="1"/>
</dbReference>
<protein>
    <recommendedName>
        <fullName evidence="2">Integrase catalytic domain-containing protein</fullName>
    </recommendedName>
</protein>
<dbReference type="EMBL" id="BQNB010021669">
    <property type="protein sequence ID" value="GJU08796.1"/>
    <property type="molecule type" value="Genomic_DNA"/>
</dbReference>
<dbReference type="InterPro" id="IPR025724">
    <property type="entry name" value="GAG-pre-integrase_dom"/>
</dbReference>
<dbReference type="SUPFAM" id="SSF53098">
    <property type="entry name" value="Ribonuclease H-like"/>
    <property type="match status" value="1"/>
</dbReference>
<dbReference type="Pfam" id="PF14223">
    <property type="entry name" value="Retrotran_gag_2"/>
    <property type="match status" value="1"/>
</dbReference>
<accession>A0ABQ5J9K5</accession>
<gene>
    <name evidence="3" type="ORF">Tco_1125226</name>
</gene>
<reference evidence="3" key="1">
    <citation type="journal article" date="2022" name="Int. J. Mol. Sci.">
        <title>Draft Genome of Tanacetum Coccineum: Genomic Comparison of Closely Related Tanacetum-Family Plants.</title>
        <authorList>
            <person name="Yamashiro T."/>
            <person name="Shiraishi A."/>
            <person name="Nakayama K."/>
            <person name="Satake H."/>
        </authorList>
    </citation>
    <scope>NUCLEOTIDE SEQUENCE</scope>
</reference>
<dbReference type="Pfam" id="PF13976">
    <property type="entry name" value="gag_pre-integrs"/>
    <property type="match status" value="1"/>
</dbReference>
<proteinExistence type="predicted"/>
<comment type="caution">
    <text evidence="3">The sequence shown here is derived from an EMBL/GenBank/DDBJ whole genome shotgun (WGS) entry which is preliminary data.</text>
</comment>
<dbReference type="InterPro" id="IPR039537">
    <property type="entry name" value="Retrotran_Ty1/copia-like"/>
</dbReference>
<dbReference type="PANTHER" id="PTHR42648">
    <property type="entry name" value="TRANSPOSASE, PUTATIVE-RELATED"/>
    <property type="match status" value="1"/>
</dbReference>
<dbReference type="Pfam" id="PF00665">
    <property type="entry name" value="rve"/>
    <property type="match status" value="1"/>
</dbReference>
<dbReference type="Proteomes" id="UP001151760">
    <property type="component" value="Unassembled WGS sequence"/>
</dbReference>
<dbReference type="Gene3D" id="3.30.420.10">
    <property type="entry name" value="Ribonuclease H-like superfamily/Ribonuclease H"/>
    <property type="match status" value="1"/>
</dbReference>
<name>A0ABQ5J9K5_9ASTR</name>
<dbReference type="PANTHER" id="PTHR42648:SF27">
    <property type="entry name" value="RNA-DIRECTED DNA POLYMERASE"/>
    <property type="match status" value="1"/>
</dbReference>
<evidence type="ECO:0000259" key="2">
    <source>
        <dbReference type="PROSITE" id="PS50994"/>
    </source>
</evidence>
<dbReference type="InterPro" id="IPR001584">
    <property type="entry name" value="Integrase_cat-core"/>
</dbReference>
<organism evidence="3 4">
    <name type="scientific">Tanacetum coccineum</name>
    <dbReference type="NCBI Taxonomy" id="301880"/>
    <lineage>
        <taxon>Eukaryota</taxon>
        <taxon>Viridiplantae</taxon>
        <taxon>Streptophyta</taxon>
        <taxon>Embryophyta</taxon>
        <taxon>Tracheophyta</taxon>
        <taxon>Spermatophyta</taxon>
        <taxon>Magnoliopsida</taxon>
        <taxon>eudicotyledons</taxon>
        <taxon>Gunneridae</taxon>
        <taxon>Pentapetalae</taxon>
        <taxon>asterids</taxon>
        <taxon>campanulids</taxon>
        <taxon>Asterales</taxon>
        <taxon>Asteraceae</taxon>
        <taxon>Asteroideae</taxon>
        <taxon>Anthemideae</taxon>
        <taxon>Anthemidinae</taxon>
        <taxon>Tanacetum</taxon>
    </lineage>
</organism>
<feature type="region of interest" description="Disordered" evidence="1">
    <location>
        <begin position="508"/>
        <end position="543"/>
    </location>
</feature>
<evidence type="ECO:0000313" key="4">
    <source>
        <dbReference type="Proteomes" id="UP001151760"/>
    </source>
</evidence>
<reference evidence="3" key="2">
    <citation type="submission" date="2022-01" db="EMBL/GenBank/DDBJ databases">
        <authorList>
            <person name="Yamashiro T."/>
            <person name="Shiraishi A."/>
            <person name="Satake H."/>
            <person name="Nakayama K."/>
        </authorList>
    </citation>
    <scope>NUCLEOTIDE SEQUENCE</scope>
</reference>
<evidence type="ECO:0000256" key="1">
    <source>
        <dbReference type="SAM" id="MobiDB-lite"/>
    </source>
</evidence>
<dbReference type="PROSITE" id="PS50994">
    <property type="entry name" value="INTEGRASE"/>
    <property type="match status" value="1"/>
</dbReference>
<feature type="domain" description="Integrase catalytic" evidence="2">
    <location>
        <begin position="718"/>
        <end position="894"/>
    </location>
</feature>
<sequence length="983" mass="111832">MADSAWIEAMQDELHQFDRLQVWELVDKPFGKNVIKLKCCLAWSTVRIFVAYAARQGFPNLPDGRERQFLNDHKGGGLQIHQSPRGIFINQAKYTLEILKKHGMEKGQSIGTPMATKPKLDADLSGEPVDQTDYRSKIGSLMYLTSSRPDIVQAVCYCARYQARPTEKHLKELFSDADHAGCLDTRKSTSGGIQFLGDKLVSWMSKKQDCTAMSSAEAEYVALSASCAQVMWMRTQLQDYGFTYNKIPLYCDSQSAIAISCNPVQHSKHTPRTKHIILVSFHQKNRNCKSCELSIVDYLLNTPSLADPLPPAPAASADNQALADWNALFDRHNEVACLMLGTMSPKLYQQFENKSPQEMITELQKMYGKPPGVELQELVNMFHSCKQAEGQSVSDHVLLMKSYLDQLATLNYAFPDKVSISFILNSLSSEFQAFVQNYNMQSMEKTISEVHSLLIEFEKSIKRNKQQIVGASSTPHVMAIQSGRVQKNKLQGIYRGGKIQKANKKSLNAKGQNKVKGKGKDKKVYIPKPKNPKPTAMERPTKDDACHHCKEGFRIERKLKQGALYLYMGNGVRAQVEAIGSFDLVLPNGIVICLDNCHYAPTITRGVVSVSRLVDNGFVQCFMNYRISVSKNDVLYFNAIDHNGIYEIDMHDLVPNVNSIYSVSNKRVKRNLDSTYLWHCCLAHINKKRIKQVQQDGLLKSTDDESFDKCESCLSGKMAKKPFPHSNERAKDLLGIIHTDICGLLRHVSRQGAIYFITFTDDYSRYGYVYLLKHKHEVFETFKVFKNEVENQLGKTIKAVRSDRGGEYISQEFKDYLKANGIIQQLTPLYTPQHNGVSERRNRTLLDMVRSMMNLPTLPLSFWDYALESTTCILNMVPTKKVDKTPYELWYGKVLNLSYLKVWGCASRMWNWPSAWLVNALTLQSIRVPTLYDREDFVCWRDTNGSLFSFSVKYAWEALRPCGHEVTLYSTVWFSQCIPRHAF</sequence>
<dbReference type="InterPro" id="IPR036397">
    <property type="entry name" value="RNaseH_sf"/>
</dbReference>
<evidence type="ECO:0000313" key="3">
    <source>
        <dbReference type="EMBL" id="GJU08796.1"/>
    </source>
</evidence>
<keyword evidence="4" id="KW-1185">Reference proteome</keyword>
<dbReference type="InterPro" id="IPR012337">
    <property type="entry name" value="RNaseH-like_sf"/>
</dbReference>